<dbReference type="InterPro" id="IPR000073">
    <property type="entry name" value="AB_hydrolase_1"/>
</dbReference>
<reference evidence="2 3" key="1">
    <citation type="submission" date="2023-04" db="EMBL/GenBank/DDBJ databases">
        <title>Complete genome sequence of Alisedimentitalea scapharcae.</title>
        <authorList>
            <person name="Rong J.-C."/>
            <person name="Yi M.-L."/>
            <person name="Zhao Q."/>
        </authorList>
    </citation>
    <scope>NUCLEOTIDE SEQUENCE [LARGE SCALE GENOMIC DNA]</scope>
    <source>
        <strain evidence="2 3">KCTC 42119</strain>
    </source>
</reference>
<name>A0ABZ2XWP8_9RHOB</name>
<dbReference type="InterPro" id="IPR017208">
    <property type="entry name" value="UCP037442_abhydr"/>
</dbReference>
<gene>
    <name evidence="2" type="ORF">QEZ52_04065</name>
</gene>
<dbReference type="Pfam" id="PF12697">
    <property type="entry name" value="Abhydrolase_6"/>
    <property type="match status" value="1"/>
</dbReference>
<dbReference type="EMBL" id="CP123584">
    <property type="protein sequence ID" value="WZK89732.1"/>
    <property type="molecule type" value="Genomic_DNA"/>
</dbReference>
<dbReference type="Proteomes" id="UP001623232">
    <property type="component" value="Chromosome"/>
</dbReference>
<evidence type="ECO:0000259" key="1">
    <source>
        <dbReference type="Pfam" id="PF12697"/>
    </source>
</evidence>
<protein>
    <submittedName>
        <fullName evidence="2">Alpha/beta fold hydrolase</fullName>
    </submittedName>
</protein>
<dbReference type="InterPro" id="IPR029058">
    <property type="entry name" value="AB_hydrolase_fold"/>
</dbReference>
<evidence type="ECO:0000313" key="3">
    <source>
        <dbReference type="Proteomes" id="UP001623232"/>
    </source>
</evidence>
<keyword evidence="3" id="KW-1185">Reference proteome</keyword>
<dbReference type="SUPFAM" id="SSF53474">
    <property type="entry name" value="alpha/beta-Hydrolases"/>
    <property type="match status" value="1"/>
</dbReference>
<accession>A0ABZ2XWP8</accession>
<dbReference type="RefSeq" id="WP_406648166.1">
    <property type="nucleotide sequence ID" value="NZ_CP123584.1"/>
</dbReference>
<dbReference type="PIRSF" id="PIRSF037442">
    <property type="entry name" value="UCP037442_abhydr"/>
    <property type="match status" value="1"/>
</dbReference>
<sequence length="288" mass="31953">MRDLQPDVTEQDVSFDAGSKRLHGTLFRPKGDPVAAVVLNPATGAPHGFYRHFARWLVTDRNMACLTYDYSDFGASATRHPRDSDATMSDWALVDQPAARNAMRDLLPGVPIWVVGHSLGAMLMPLQDGLEDVQRMIGVASGLVRHTDHPWPYQLFARLFWFGHAPMLVKMLGYLPGRVVGFNVDLPSGVYWQWRRWCTKPKSYLPEMGQGLPVADWSRSGAPVSLFAFDDDETIPPKCVARLQDVYGPEKTKCTTVVPSDFGLSKIGHMGAFARASASLWPTLIPQA</sequence>
<organism evidence="2 3">
    <name type="scientific">Aliisedimentitalea scapharcae</name>
    <dbReference type="NCBI Taxonomy" id="1524259"/>
    <lineage>
        <taxon>Bacteria</taxon>
        <taxon>Pseudomonadati</taxon>
        <taxon>Pseudomonadota</taxon>
        <taxon>Alphaproteobacteria</taxon>
        <taxon>Rhodobacterales</taxon>
        <taxon>Roseobacteraceae</taxon>
        <taxon>Aliisedimentitalea</taxon>
    </lineage>
</organism>
<feature type="domain" description="AB hydrolase-1" evidence="1">
    <location>
        <begin position="47"/>
        <end position="243"/>
    </location>
</feature>
<keyword evidence="2" id="KW-0378">Hydrolase</keyword>
<evidence type="ECO:0000313" key="2">
    <source>
        <dbReference type="EMBL" id="WZK89732.1"/>
    </source>
</evidence>
<dbReference type="Gene3D" id="3.40.50.1820">
    <property type="entry name" value="alpha/beta hydrolase"/>
    <property type="match status" value="1"/>
</dbReference>
<dbReference type="GO" id="GO:0016787">
    <property type="term" value="F:hydrolase activity"/>
    <property type="evidence" value="ECO:0007669"/>
    <property type="project" value="UniProtKB-KW"/>
</dbReference>
<proteinExistence type="predicted"/>